<protein>
    <recommendedName>
        <fullName evidence="3">MULE transposase domain-containing protein</fullName>
    </recommendedName>
</protein>
<dbReference type="RefSeq" id="XP_031786435.1">
    <property type="nucleotide sequence ID" value="XM_031930575.2"/>
</dbReference>
<dbReference type="EnsemblMetazoa" id="XM_031930575">
    <property type="protein sequence ID" value="XP_031786435"/>
    <property type="gene ID" value="LOC107981926"/>
</dbReference>
<dbReference type="GeneID" id="107981926"/>
<evidence type="ECO:0008006" key="3">
    <source>
        <dbReference type="Google" id="ProtNLM"/>
    </source>
</evidence>
<sequence length="439" mass="51173">MEQDKQVNIIHHWRILSNVMRRMNTFKMIRLRGKQSNTAKYYFDCHIYYHDGRGSSTIFRCKEKNCSGSVARVYVEHFNNLDHPEVVYEHNHDKDDNVLLKEDFKEELEMLARTTFDDFRDIFDTVRRKEQYAPIRVEVKYSTYQSRMRTERLNNVPPVPQTLAGLANVLADYPPVRNYYRGCARGTYGSIGLVFIHDSMLEPLSRCRQLYADGTFKIRPRKPHCAQVFIVHFRKMNTRFPAIYVLASSRTTAMYNAIWDKVFETVPNLRRNILSVMGDFERSHINSGREKFPTATISGCEFHYKQALAKSWNENIPMEFEYILERAYAVAHLPPDKVGEGFMHITSLVDNVANGNGVNPAILQKLQDFAAYLRRYWLPLAEVLSVFQKPVRSNNTCDNFHLYAAKKMGIRSNVYRMLDGMGAQMNKTAANIEWLNEVL</sequence>
<dbReference type="AlphaFoldDB" id="A0A7M7TA71"/>
<evidence type="ECO:0000313" key="2">
    <source>
        <dbReference type="Proteomes" id="UP000002358"/>
    </source>
</evidence>
<proteinExistence type="predicted"/>
<accession>A0A7M7TA71</accession>
<dbReference type="KEGG" id="nvi:107981926"/>
<dbReference type="Proteomes" id="UP000002358">
    <property type="component" value="Unassembled WGS sequence"/>
</dbReference>
<reference evidence="1" key="1">
    <citation type="submission" date="2021-01" db="UniProtKB">
        <authorList>
            <consortium name="EnsemblMetazoa"/>
        </authorList>
    </citation>
    <scope>IDENTIFICATION</scope>
</reference>
<dbReference type="OrthoDB" id="7545306at2759"/>
<evidence type="ECO:0000313" key="1">
    <source>
        <dbReference type="EnsemblMetazoa" id="XP_031786435"/>
    </source>
</evidence>
<dbReference type="InParanoid" id="A0A7M7TA71"/>
<name>A0A7M7TA71_NASVI</name>
<organism evidence="1 2">
    <name type="scientific">Nasonia vitripennis</name>
    <name type="common">Parasitic wasp</name>
    <dbReference type="NCBI Taxonomy" id="7425"/>
    <lineage>
        <taxon>Eukaryota</taxon>
        <taxon>Metazoa</taxon>
        <taxon>Ecdysozoa</taxon>
        <taxon>Arthropoda</taxon>
        <taxon>Hexapoda</taxon>
        <taxon>Insecta</taxon>
        <taxon>Pterygota</taxon>
        <taxon>Neoptera</taxon>
        <taxon>Endopterygota</taxon>
        <taxon>Hymenoptera</taxon>
        <taxon>Apocrita</taxon>
        <taxon>Proctotrupomorpha</taxon>
        <taxon>Chalcidoidea</taxon>
        <taxon>Pteromalidae</taxon>
        <taxon>Pteromalinae</taxon>
        <taxon>Nasonia</taxon>
    </lineage>
</organism>
<keyword evidence="2" id="KW-1185">Reference proteome</keyword>